<dbReference type="Proteomes" id="UP000198960">
    <property type="component" value="Unassembled WGS sequence"/>
</dbReference>
<name>A0A1H8SGL5_9ACTN</name>
<dbReference type="STRING" id="673521.SAMN05660991_01676"/>
<evidence type="ECO:0000256" key="2">
    <source>
        <dbReference type="ARBA" id="ARBA00023002"/>
    </source>
</evidence>
<reference evidence="5" key="1">
    <citation type="submission" date="2016-10" db="EMBL/GenBank/DDBJ databases">
        <authorList>
            <person name="Varghese N."/>
            <person name="Submissions S."/>
        </authorList>
    </citation>
    <scope>NUCLEOTIDE SEQUENCE [LARGE SCALE GENOMIC DNA]</scope>
    <source>
        <strain evidence="5">DSM 45413</strain>
    </source>
</reference>
<protein>
    <submittedName>
        <fullName evidence="4">Nitroreductase</fullName>
    </submittedName>
</protein>
<organism evidence="4 5">
    <name type="scientific">Trujillonella endophytica</name>
    <dbReference type="NCBI Taxonomy" id="673521"/>
    <lineage>
        <taxon>Bacteria</taxon>
        <taxon>Bacillati</taxon>
        <taxon>Actinomycetota</taxon>
        <taxon>Actinomycetes</taxon>
        <taxon>Geodermatophilales</taxon>
        <taxon>Geodermatophilaceae</taxon>
        <taxon>Trujillonella</taxon>
    </lineage>
</organism>
<dbReference type="RefSeq" id="WP_211435557.1">
    <property type="nucleotide sequence ID" value="NZ_FOEE01000004.1"/>
</dbReference>
<dbReference type="CDD" id="cd02062">
    <property type="entry name" value="Nitro_FMN_reductase"/>
    <property type="match status" value="1"/>
</dbReference>
<feature type="domain" description="Nitroreductase" evidence="3">
    <location>
        <begin position="18"/>
        <end position="190"/>
    </location>
</feature>
<dbReference type="Gene3D" id="3.40.109.10">
    <property type="entry name" value="NADH Oxidase"/>
    <property type="match status" value="1"/>
</dbReference>
<evidence type="ECO:0000313" key="4">
    <source>
        <dbReference type="EMBL" id="SEO77494.1"/>
    </source>
</evidence>
<comment type="similarity">
    <text evidence="1">Belongs to the nitroreductase family.</text>
</comment>
<dbReference type="GO" id="GO:0016491">
    <property type="term" value="F:oxidoreductase activity"/>
    <property type="evidence" value="ECO:0007669"/>
    <property type="project" value="UniProtKB-KW"/>
</dbReference>
<keyword evidence="5" id="KW-1185">Reference proteome</keyword>
<dbReference type="PANTHER" id="PTHR43673">
    <property type="entry name" value="NAD(P)H NITROREDUCTASE YDGI-RELATED"/>
    <property type="match status" value="1"/>
</dbReference>
<proteinExistence type="inferred from homology"/>
<dbReference type="InterPro" id="IPR029479">
    <property type="entry name" value="Nitroreductase"/>
</dbReference>
<gene>
    <name evidence="4" type="ORF">SAMN05660991_01676</name>
</gene>
<sequence length="217" mass="23262">MASDIDPAAADRLLTTTRAVRRRLDLERPVDRSLLLECIGVAQQAPTAGNGQTWSFVVVTDARKRARIAELYRAAATTLFEAARARARETGDEQTAKAYDGALHLAGVLDRVPVHVLPCIRGRIPDGSWSNAAAAGMYGSILPAAWSFMLAARARGLGTAWTSIHLLKEREVAEVLGIPEGVTQTALIPVAHYTGEGFSPAARPPAETVTHWDGWSG</sequence>
<dbReference type="PANTHER" id="PTHR43673:SF10">
    <property type="entry name" value="NADH DEHYDROGENASE_NAD(P)H NITROREDUCTASE XCC3605-RELATED"/>
    <property type="match status" value="1"/>
</dbReference>
<evidence type="ECO:0000313" key="5">
    <source>
        <dbReference type="Proteomes" id="UP000198960"/>
    </source>
</evidence>
<dbReference type="AlphaFoldDB" id="A0A1H8SGL5"/>
<dbReference type="EMBL" id="FOEE01000004">
    <property type="protein sequence ID" value="SEO77494.1"/>
    <property type="molecule type" value="Genomic_DNA"/>
</dbReference>
<evidence type="ECO:0000256" key="1">
    <source>
        <dbReference type="ARBA" id="ARBA00007118"/>
    </source>
</evidence>
<keyword evidence="2" id="KW-0560">Oxidoreductase</keyword>
<accession>A0A1H8SGL5</accession>
<dbReference type="Pfam" id="PF00881">
    <property type="entry name" value="Nitroreductase"/>
    <property type="match status" value="1"/>
</dbReference>
<dbReference type="InterPro" id="IPR000415">
    <property type="entry name" value="Nitroreductase-like"/>
</dbReference>
<dbReference type="SUPFAM" id="SSF55469">
    <property type="entry name" value="FMN-dependent nitroreductase-like"/>
    <property type="match status" value="1"/>
</dbReference>
<evidence type="ECO:0000259" key="3">
    <source>
        <dbReference type="Pfam" id="PF00881"/>
    </source>
</evidence>